<dbReference type="InterPro" id="IPR013324">
    <property type="entry name" value="RNA_pol_sigma_r3/r4-like"/>
</dbReference>
<evidence type="ECO:0000256" key="6">
    <source>
        <dbReference type="SAM" id="MobiDB-lite"/>
    </source>
</evidence>
<dbReference type="PANTHER" id="PTHR43133:SF8">
    <property type="entry name" value="RNA POLYMERASE SIGMA FACTOR HI_1459-RELATED"/>
    <property type="match status" value="1"/>
</dbReference>
<feature type="transmembrane region" description="Helical" evidence="7">
    <location>
        <begin position="285"/>
        <end position="305"/>
    </location>
</feature>
<evidence type="ECO:0000256" key="7">
    <source>
        <dbReference type="SAM" id="Phobius"/>
    </source>
</evidence>
<dbReference type="Pfam" id="PF13490">
    <property type="entry name" value="zf-HC2"/>
    <property type="match status" value="1"/>
</dbReference>
<dbReference type="PANTHER" id="PTHR43133">
    <property type="entry name" value="RNA POLYMERASE ECF-TYPE SIGMA FACTO"/>
    <property type="match status" value="1"/>
</dbReference>
<feature type="domain" description="Putative zinc-finger" evidence="9">
    <location>
        <begin position="191"/>
        <end position="225"/>
    </location>
</feature>
<dbReference type="InterPro" id="IPR041916">
    <property type="entry name" value="Anti_sigma_zinc_sf"/>
</dbReference>
<sequence>MSAESRQSDAELLESVRTGKAAAFGVLYQRHVSAARCLAKQLVSSPAEADDVVAETFAKILDLVRRGGGPEIALRPYLLTALRRTVYDRSRGQSRQVPTDDMEAHDPGVPFVDPALTGLERSLVARAFMSLPDRWRMVLWHTEVENARAADLAPLLGLTPNAVAALAYRAREGLRQAYLQMHLGDLPRQGCRPVVAKMGAYVRGGLPKRESRIVDEHVASCAECHAIFIELNDVNEGMRLVVGPLVAGPALMGYVAALGKAGGAAGGGAAGALLGRVRRVPRRQLLVLAGTAAATVVIVTGYHLLAGARPVAAPGPADAVPMISPKRSVPVTEPPAPRPEPSHTRARRPTPAPTPAPPVRPVVPKPVPARARLVASIAPVGALVPAHPGIVGIRLRNDGVRASDELVAVVELPAGVTMLPAASGGTRPMAVSAVRPVGTVDGWSCRPAARGARCTRGPLAPGRMTSVFMRVQVAREAPAGLGPAVHVASGRQRVAARAASGVSAAGAAARFATDGRVTAKAVGNTLLSCPATTKGCTAARRGTGGRADNDLWTMAPVDADDDKSTKSSSAAKLTLPPGGEVVWAGLYWSGGGRAKASGTTVKVRPPGAKRYTRVRATDVIDRTMPAGSGYQAFAEVTRLMGDDPEGTWWVADARLREGVSRHAGWSLVVAATDPRRPYSQVVVLDTATVVDGRHDGLRMPLAGLTPAAVPARIDLVTWEGDPGLDGEKVTLGGGPLRPEGGLREADNAFDGSANGAEGWKNTFGLDIDTYRPVLGEHPVLRISTGKDVVLFGVAVVGVHARS</sequence>
<evidence type="ECO:0008006" key="12">
    <source>
        <dbReference type="Google" id="ProtNLM"/>
    </source>
</evidence>
<evidence type="ECO:0000256" key="1">
    <source>
        <dbReference type="ARBA" id="ARBA00010641"/>
    </source>
</evidence>
<dbReference type="Gene3D" id="1.10.10.10">
    <property type="entry name" value="Winged helix-like DNA-binding domain superfamily/Winged helix DNA-binding domain"/>
    <property type="match status" value="1"/>
</dbReference>
<dbReference type="Gene3D" id="1.10.1740.10">
    <property type="match status" value="1"/>
</dbReference>
<dbReference type="GO" id="GO:0003677">
    <property type="term" value="F:DNA binding"/>
    <property type="evidence" value="ECO:0007669"/>
    <property type="project" value="UniProtKB-KW"/>
</dbReference>
<dbReference type="GO" id="GO:0006352">
    <property type="term" value="P:DNA-templated transcription initiation"/>
    <property type="evidence" value="ECO:0007669"/>
    <property type="project" value="InterPro"/>
</dbReference>
<comment type="similarity">
    <text evidence="1">Belongs to the sigma-70 factor family. ECF subfamily.</text>
</comment>
<evidence type="ECO:0000256" key="3">
    <source>
        <dbReference type="ARBA" id="ARBA00023082"/>
    </source>
</evidence>
<feature type="compositionally biased region" description="Pro residues" evidence="6">
    <location>
        <begin position="350"/>
        <end position="363"/>
    </location>
</feature>
<dbReference type="SUPFAM" id="SSF88946">
    <property type="entry name" value="Sigma2 domain of RNA polymerase sigma factors"/>
    <property type="match status" value="1"/>
</dbReference>
<accession>A0A366M5B1</accession>
<dbReference type="AlphaFoldDB" id="A0A366M5B1"/>
<evidence type="ECO:0000313" key="11">
    <source>
        <dbReference type="Proteomes" id="UP000253303"/>
    </source>
</evidence>
<reference evidence="10 11" key="1">
    <citation type="submission" date="2018-06" db="EMBL/GenBank/DDBJ databases">
        <title>Sphaerisporangium craniellae sp. nov., isolated from a marine sponge in the South China Sea.</title>
        <authorList>
            <person name="Li L."/>
        </authorList>
    </citation>
    <scope>NUCLEOTIDE SEQUENCE [LARGE SCALE GENOMIC DNA]</scope>
    <source>
        <strain evidence="10 11">LHW63015</strain>
    </source>
</reference>
<comment type="caution">
    <text evidence="10">The sequence shown here is derived from an EMBL/GenBank/DDBJ whole genome shotgun (WGS) entry which is preliminary data.</text>
</comment>
<evidence type="ECO:0000313" key="10">
    <source>
        <dbReference type="EMBL" id="RBQ21406.1"/>
    </source>
</evidence>
<dbReference type="Pfam" id="PF04542">
    <property type="entry name" value="Sigma70_r2"/>
    <property type="match status" value="1"/>
</dbReference>
<dbReference type="InterPro" id="IPR013325">
    <property type="entry name" value="RNA_pol_sigma_r2"/>
</dbReference>
<evidence type="ECO:0000259" key="8">
    <source>
        <dbReference type="Pfam" id="PF04542"/>
    </source>
</evidence>
<organism evidence="10 11">
    <name type="scientific">Spongiactinospora rosea</name>
    <dbReference type="NCBI Taxonomy" id="2248750"/>
    <lineage>
        <taxon>Bacteria</taxon>
        <taxon>Bacillati</taxon>
        <taxon>Actinomycetota</taxon>
        <taxon>Actinomycetes</taxon>
        <taxon>Streptosporangiales</taxon>
        <taxon>Streptosporangiaceae</taxon>
        <taxon>Spongiactinospora</taxon>
    </lineage>
</organism>
<protein>
    <recommendedName>
        <fullName evidence="12">RNA polymerase sigma factor (Sigma-70 family)</fullName>
    </recommendedName>
</protein>
<keyword evidence="5" id="KW-0804">Transcription</keyword>
<keyword evidence="2" id="KW-0805">Transcription regulation</keyword>
<feature type="region of interest" description="Disordered" evidence="6">
    <location>
        <begin position="323"/>
        <end position="363"/>
    </location>
</feature>
<dbReference type="Gene3D" id="1.10.10.1320">
    <property type="entry name" value="Anti-sigma factor, zinc-finger domain"/>
    <property type="match status" value="1"/>
</dbReference>
<keyword evidence="7" id="KW-0472">Membrane</keyword>
<proteinExistence type="inferred from homology"/>
<keyword evidence="11" id="KW-1185">Reference proteome</keyword>
<feature type="domain" description="RNA polymerase sigma-70 region 2" evidence="8">
    <location>
        <begin position="27"/>
        <end position="95"/>
    </location>
</feature>
<evidence type="ECO:0000256" key="4">
    <source>
        <dbReference type="ARBA" id="ARBA00023125"/>
    </source>
</evidence>
<dbReference type="InterPro" id="IPR027383">
    <property type="entry name" value="Znf_put"/>
</dbReference>
<dbReference type="InterPro" id="IPR039425">
    <property type="entry name" value="RNA_pol_sigma-70-like"/>
</dbReference>
<keyword evidence="7" id="KW-1133">Transmembrane helix</keyword>
<dbReference type="InterPro" id="IPR007627">
    <property type="entry name" value="RNA_pol_sigma70_r2"/>
</dbReference>
<dbReference type="OrthoDB" id="4990598at2"/>
<dbReference type="Proteomes" id="UP000253303">
    <property type="component" value="Unassembled WGS sequence"/>
</dbReference>
<keyword evidence="3" id="KW-0731">Sigma factor</keyword>
<evidence type="ECO:0000259" key="9">
    <source>
        <dbReference type="Pfam" id="PF13490"/>
    </source>
</evidence>
<dbReference type="InterPro" id="IPR036388">
    <property type="entry name" value="WH-like_DNA-bd_sf"/>
</dbReference>
<evidence type="ECO:0000256" key="5">
    <source>
        <dbReference type="ARBA" id="ARBA00023163"/>
    </source>
</evidence>
<dbReference type="RefSeq" id="WP_113977913.1">
    <property type="nucleotide sequence ID" value="NZ_QMEY01000001.1"/>
</dbReference>
<gene>
    <name evidence="10" type="ORF">DP939_01440</name>
</gene>
<name>A0A366M5B1_9ACTN</name>
<dbReference type="EMBL" id="QMEY01000001">
    <property type="protein sequence ID" value="RBQ21406.1"/>
    <property type="molecule type" value="Genomic_DNA"/>
</dbReference>
<dbReference type="GO" id="GO:0016987">
    <property type="term" value="F:sigma factor activity"/>
    <property type="evidence" value="ECO:0007669"/>
    <property type="project" value="UniProtKB-KW"/>
</dbReference>
<evidence type="ECO:0000256" key="2">
    <source>
        <dbReference type="ARBA" id="ARBA00023015"/>
    </source>
</evidence>
<dbReference type="SUPFAM" id="SSF88659">
    <property type="entry name" value="Sigma3 and sigma4 domains of RNA polymerase sigma factors"/>
    <property type="match status" value="1"/>
</dbReference>
<keyword evidence="7" id="KW-0812">Transmembrane</keyword>
<keyword evidence="4" id="KW-0238">DNA-binding</keyword>